<evidence type="ECO:0000313" key="4">
    <source>
        <dbReference type="Proteomes" id="UP000187608"/>
    </source>
</evidence>
<dbReference type="PANTHER" id="PTHR46558:SF3">
    <property type="entry name" value="TRANSCRIPTIONAL REGULATOR"/>
    <property type="match status" value="1"/>
</dbReference>
<dbReference type="OrthoDB" id="2322940at2"/>
<organism evidence="3 4">
    <name type="scientific">Salimicrobium flavidum</name>
    <dbReference type="NCBI Taxonomy" id="570947"/>
    <lineage>
        <taxon>Bacteria</taxon>
        <taxon>Bacillati</taxon>
        <taxon>Bacillota</taxon>
        <taxon>Bacilli</taxon>
        <taxon>Bacillales</taxon>
        <taxon>Bacillaceae</taxon>
        <taxon>Salimicrobium</taxon>
    </lineage>
</organism>
<accession>A0A1N7KD94</accession>
<dbReference type="Proteomes" id="UP000187608">
    <property type="component" value="Unassembled WGS sequence"/>
</dbReference>
<dbReference type="STRING" id="570947.SAMN05421687_11067"/>
<dbReference type="SMART" id="SM00530">
    <property type="entry name" value="HTH_XRE"/>
    <property type="match status" value="1"/>
</dbReference>
<dbReference type="SUPFAM" id="SSF47413">
    <property type="entry name" value="lambda repressor-like DNA-binding domains"/>
    <property type="match status" value="1"/>
</dbReference>
<protein>
    <submittedName>
        <fullName evidence="3">Helix-turn-helix</fullName>
    </submittedName>
</protein>
<name>A0A1N7KD94_9BACI</name>
<dbReference type="GO" id="GO:0003677">
    <property type="term" value="F:DNA binding"/>
    <property type="evidence" value="ECO:0007669"/>
    <property type="project" value="UniProtKB-KW"/>
</dbReference>
<keyword evidence="4" id="KW-1185">Reference proteome</keyword>
<dbReference type="Gene3D" id="1.10.260.40">
    <property type="entry name" value="lambda repressor-like DNA-binding domains"/>
    <property type="match status" value="1"/>
</dbReference>
<dbReference type="RefSeq" id="WP_076560239.1">
    <property type="nucleotide sequence ID" value="NZ_FTOC01000010.1"/>
</dbReference>
<dbReference type="InterPro" id="IPR001387">
    <property type="entry name" value="Cro/C1-type_HTH"/>
</dbReference>
<evidence type="ECO:0000256" key="1">
    <source>
        <dbReference type="ARBA" id="ARBA00023125"/>
    </source>
</evidence>
<dbReference type="EMBL" id="FTOC01000010">
    <property type="protein sequence ID" value="SIS59575.1"/>
    <property type="molecule type" value="Genomic_DNA"/>
</dbReference>
<proteinExistence type="predicted"/>
<evidence type="ECO:0000313" key="3">
    <source>
        <dbReference type="EMBL" id="SIS59575.1"/>
    </source>
</evidence>
<keyword evidence="1" id="KW-0238">DNA-binding</keyword>
<sequence length="96" mass="10546">MEKDFGERLAGVVGKKRVDELKQNARVSAQIIKARHEKKITQQQLADAVGVAKSTIARIESGLTEPRESTLYSISRVLNTPLVIDGTNEGEDLIKS</sequence>
<dbReference type="AlphaFoldDB" id="A0A1N7KD94"/>
<dbReference type="Pfam" id="PF01381">
    <property type="entry name" value="HTH_3"/>
    <property type="match status" value="1"/>
</dbReference>
<dbReference type="InterPro" id="IPR010982">
    <property type="entry name" value="Lambda_DNA-bd_dom_sf"/>
</dbReference>
<feature type="domain" description="HTH cro/C1-type" evidence="2">
    <location>
        <begin position="31"/>
        <end position="84"/>
    </location>
</feature>
<dbReference type="PROSITE" id="PS50943">
    <property type="entry name" value="HTH_CROC1"/>
    <property type="match status" value="1"/>
</dbReference>
<reference evidence="4" key="1">
    <citation type="submission" date="2017-01" db="EMBL/GenBank/DDBJ databases">
        <authorList>
            <person name="Varghese N."/>
            <person name="Submissions S."/>
        </authorList>
    </citation>
    <scope>NUCLEOTIDE SEQUENCE [LARGE SCALE GENOMIC DNA]</scope>
    <source>
        <strain evidence="4">DSM 23127</strain>
    </source>
</reference>
<dbReference type="PANTHER" id="PTHR46558">
    <property type="entry name" value="TRACRIPTIONAL REGULATORY PROTEIN-RELATED-RELATED"/>
    <property type="match status" value="1"/>
</dbReference>
<gene>
    <name evidence="3" type="ORF">SAMN05421687_11067</name>
</gene>
<evidence type="ECO:0000259" key="2">
    <source>
        <dbReference type="PROSITE" id="PS50943"/>
    </source>
</evidence>
<dbReference type="CDD" id="cd00093">
    <property type="entry name" value="HTH_XRE"/>
    <property type="match status" value="1"/>
</dbReference>